<gene>
    <name evidence="1" type="ORF">LAZ67_2003361</name>
</gene>
<evidence type="ECO:0000313" key="2">
    <source>
        <dbReference type="Proteomes" id="UP001235939"/>
    </source>
</evidence>
<protein>
    <submittedName>
        <fullName evidence="1">Uncharacterized protein</fullName>
    </submittedName>
</protein>
<organism evidence="1 2">
    <name type="scientific">Cordylochernes scorpioides</name>
    <dbReference type="NCBI Taxonomy" id="51811"/>
    <lineage>
        <taxon>Eukaryota</taxon>
        <taxon>Metazoa</taxon>
        <taxon>Ecdysozoa</taxon>
        <taxon>Arthropoda</taxon>
        <taxon>Chelicerata</taxon>
        <taxon>Arachnida</taxon>
        <taxon>Pseudoscorpiones</taxon>
        <taxon>Cheliferoidea</taxon>
        <taxon>Chernetidae</taxon>
        <taxon>Cordylochernes</taxon>
    </lineage>
</organism>
<accession>A0ABY6K2S5</accession>
<dbReference type="InterPro" id="IPR036691">
    <property type="entry name" value="Endo/exonu/phosph_ase_sf"/>
</dbReference>
<reference evidence="1 2" key="1">
    <citation type="submission" date="2022-01" db="EMBL/GenBank/DDBJ databases">
        <title>A chromosomal length assembly of Cordylochernes scorpioides.</title>
        <authorList>
            <person name="Zeh D."/>
            <person name="Zeh J."/>
        </authorList>
    </citation>
    <scope>NUCLEOTIDE SEQUENCE [LARGE SCALE GENOMIC DNA]</scope>
    <source>
        <strain evidence="1">IN4F17</strain>
        <tissue evidence="1">Whole Body</tissue>
    </source>
</reference>
<dbReference type="EMBL" id="CP092864">
    <property type="protein sequence ID" value="UYV63177.1"/>
    <property type="molecule type" value="Genomic_DNA"/>
</dbReference>
<dbReference type="SUPFAM" id="SSF56219">
    <property type="entry name" value="DNase I-like"/>
    <property type="match status" value="1"/>
</dbReference>
<proteinExistence type="predicted"/>
<dbReference type="Proteomes" id="UP001235939">
    <property type="component" value="Chromosome 02"/>
</dbReference>
<keyword evidence="2" id="KW-1185">Reference proteome</keyword>
<name>A0ABY6K2S5_9ARAC</name>
<sequence length="140" mass="15808">MKDRRRELFILLNEGVKLEKIPTRLNINHKGEIQPAFLASIQLCHFLAQHHVDIAFIQETNSVPGYAQDLCLGYTAIVAPPSAFLFVPGVALLRHRFLCSGCIDLVHLDVHDQKMAVINCQNSIAANSIKQSLLWPYYKL</sequence>
<evidence type="ECO:0000313" key="1">
    <source>
        <dbReference type="EMBL" id="UYV63177.1"/>
    </source>
</evidence>